<gene>
    <name evidence="3" type="ORF">PM001_LOCUS9468</name>
</gene>
<comment type="caution">
    <text evidence="3">The sequence shown here is derived from an EMBL/GenBank/DDBJ whole genome shotgun (WGS) entry which is preliminary data.</text>
</comment>
<evidence type="ECO:0000313" key="4">
    <source>
        <dbReference type="Proteomes" id="UP001162060"/>
    </source>
</evidence>
<name>A0AAV1TSJ4_9STRA</name>
<accession>A0AAV1TSJ4</accession>
<feature type="transmembrane region" description="Helical" evidence="1">
    <location>
        <begin position="118"/>
        <end position="139"/>
    </location>
</feature>
<evidence type="ECO:0000256" key="1">
    <source>
        <dbReference type="SAM" id="Phobius"/>
    </source>
</evidence>
<organism evidence="3 4">
    <name type="scientific">Peronospora matthiolae</name>
    <dbReference type="NCBI Taxonomy" id="2874970"/>
    <lineage>
        <taxon>Eukaryota</taxon>
        <taxon>Sar</taxon>
        <taxon>Stramenopiles</taxon>
        <taxon>Oomycota</taxon>
        <taxon>Peronosporomycetes</taxon>
        <taxon>Peronosporales</taxon>
        <taxon>Peronosporaceae</taxon>
        <taxon>Peronospora</taxon>
    </lineage>
</organism>
<keyword evidence="1" id="KW-0812">Transmembrane</keyword>
<sequence length="143" mass="15676">MRLICVLLLVVVSQMTVSSYVADAKDVTKPANQGTGSKQLKARYILRDDKGTLGDQNTAMNNKDEERIFEGVFSKLKALFHGRIDAKQVKPLIQAISPASKKDLSQFFAENPAIKKEIIVAGVLLSLIVAVPLTVKSFYPASR</sequence>
<dbReference type="EMBL" id="CAKLBY020000074">
    <property type="protein sequence ID" value="CAK7924318.1"/>
    <property type="molecule type" value="Genomic_DNA"/>
</dbReference>
<protein>
    <recommendedName>
        <fullName evidence="5">RxLR effector protein</fullName>
    </recommendedName>
</protein>
<reference evidence="3" key="1">
    <citation type="submission" date="2024-01" db="EMBL/GenBank/DDBJ databases">
        <authorList>
            <person name="Webb A."/>
        </authorList>
    </citation>
    <scope>NUCLEOTIDE SEQUENCE</scope>
    <source>
        <strain evidence="3">Pm1</strain>
    </source>
</reference>
<evidence type="ECO:0000313" key="3">
    <source>
        <dbReference type="EMBL" id="CAK7924318.1"/>
    </source>
</evidence>
<evidence type="ECO:0008006" key="5">
    <source>
        <dbReference type="Google" id="ProtNLM"/>
    </source>
</evidence>
<keyword evidence="1" id="KW-0472">Membrane</keyword>
<feature type="signal peptide" evidence="2">
    <location>
        <begin position="1"/>
        <end position="19"/>
    </location>
</feature>
<dbReference type="Proteomes" id="UP001162060">
    <property type="component" value="Unassembled WGS sequence"/>
</dbReference>
<evidence type="ECO:0000256" key="2">
    <source>
        <dbReference type="SAM" id="SignalP"/>
    </source>
</evidence>
<keyword evidence="2" id="KW-0732">Signal</keyword>
<feature type="chain" id="PRO_5043875245" description="RxLR effector protein" evidence="2">
    <location>
        <begin position="20"/>
        <end position="143"/>
    </location>
</feature>
<dbReference type="AlphaFoldDB" id="A0AAV1TSJ4"/>
<keyword evidence="1" id="KW-1133">Transmembrane helix</keyword>
<proteinExistence type="predicted"/>